<keyword evidence="2" id="KW-1003">Cell membrane</keyword>
<comment type="caution">
    <text evidence="8">The sequence shown here is derived from an EMBL/GenBank/DDBJ whole genome shotgun (WGS) entry which is preliminary data.</text>
</comment>
<feature type="transmembrane region" description="Helical" evidence="6">
    <location>
        <begin position="260"/>
        <end position="278"/>
    </location>
</feature>
<feature type="transmembrane region" description="Helical" evidence="6">
    <location>
        <begin position="108"/>
        <end position="129"/>
    </location>
</feature>
<dbReference type="AlphaFoldDB" id="A0A0W0WEZ7"/>
<gene>
    <name evidence="8" type="ORF">Lmac_0526</name>
</gene>
<evidence type="ECO:0000259" key="7">
    <source>
        <dbReference type="PROSITE" id="PS50850"/>
    </source>
</evidence>
<keyword evidence="3 6" id="KW-0812">Transmembrane</keyword>
<dbReference type="GO" id="GO:0022857">
    <property type="term" value="F:transmembrane transporter activity"/>
    <property type="evidence" value="ECO:0007669"/>
    <property type="project" value="InterPro"/>
</dbReference>
<evidence type="ECO:0000313" key="9">
    <source>
        <dbReference type="Proteomes" id="UP000054908"/>
    </source>
</evidence>
<comment type="subcellular location">
    <subcellularLocation>
        <location evidence="1">Cell membrane</location>
        <topology evidence="1">Multi-pass membrane protein</topology>
    </subcellularLocation>
</comment>
<dbReference type="GO" id="GO:0005886">
    <property type="term" value="C:plasma membrane"/>
    <property type="evidence" value="ECO:0007669"/>
    <property type="project" value="UniProtKB-SubCell"/>
</dbReference>
<accession>A0A0W0WEZ7</accession>
<name>A0A0W0WEZ7_9GAMM</name>
<keyword evidence="4 6" id="KW-1133">Transmembrane helix</keyword>
<feature type="domain" description="Major facilitator superfamily (MFS) profile" evidence="7">
    <location>
        <begin position="13"/>
        <end position="398"/>
    </location>
</feature>
<feature type="transmembrane region" description="Helical" evidence="6">
    <location>
        <begin position="141"/>
        <end position="165"/>
    </location>
</feature>
<feature type="transmembrane region" description="Helical" evidence="6">
    <location>
        <begin position="219"/>
        <end position="240"/>
    </location>
</feature>
<feature type="transmembrane region" description="Helical" evidence="6">
    <location>
        <begin position="375"/>
        <end position="393"/>
    </location>
</feature>
<evidence type="ECO:0000256" key="3">
    <source>
        <dbReference type="ARBA" id="ARBA00022692"/>
    </source>
</evidence>
<feature type="transmembrane region" description="Helical" evidence="6">
    <location>
        <begin position="313"/>
        <end position="336"/>
    </location>
</feature>
<dbReference type="InterPro" id="IPR020846">
    <property type="entry name" value="MFS_dom"/>
</dbReference>
<dbReference type="InterPro" id="IPR036259">
    <property type="entry name" value="MFS_trans_sf"/>
</dbReference>
<keyword evidence="9" id="KW-1185">Reference proteome</keyword>
<dbReference type="EMBL" id="LNYL01000012">
    <property type="protein sequence ID" value="KTD30582.1"/>
    <property type="molecule type" value="Genomic_DNA"/>
</dbReference>
<dbReference type="InterPro" id="IPR011701">
    <property type="entry name" value="MFS"/>
</dbReference>
<dbReference type="SUPFAM" id="SSF103473">
    <property type="entry name" value="MFS general substrate transporter"/>
    <property type="match status" value="1"/>
</dbReference>
<dbReference type="Gene3D" id="1.20.1720.10">
    <property type="entry name" value="Multidrug resistance protein D"/>
    <property type="match status" value="1"/>
</dbReference>
<evidence type="ECO:0000256" key="1">
    <source>
        <dbReference type="ARBA" id="ARBA00004651"/>
    </source>
</evidence>
<evidence type="ECO:0000256" key="5">
    <source>
        <dbReference type="ARBA" id="ARBA00023136"/>
    </source>
</evidence>
<feature type="transmembrane region" description="Helical" evidence="6">
    <location>
        <begin position="47"/>
        <end position="67"/>
    </location>
</feature>
<dbReference type="RefSeq" id="WP_058451354.1">
    <property type="nucleotide sequence ID" value="NZ_CAAAIB010000006.1"/>
</dbReference>
<evidence type="ECO:0000256" key="2">
    <source>
        <dbReference type="ARBA" id="ARBA00022475"/>
    </source>
</evidence>
<dbReference type="PROSITE" id="PS50850">
    <property type="entry name" value="MFS"/>
    <property type="match status" value="1"/>
</dbReference>
<dbReference type="PANTHER" id="PTHR43124">
    <property type="entry name" value="PURINE EFFLUX PUMP PBUE"/>
    <property type="match status" value="1"/>
</dbReference>
<keyword evidence="5 6" id="KW-0472">Membrane</keyword>
<feature type="transmembrane region" description="Helical" evidence="6">
    <location>
        <begin position="9"/>
        <end position="27"/>
    </location>
</feature>
<feature type="transmembrane region" description="Helical" evidence="6">
    <location>
        <begin position="79"/>
        <end position="102"/>
    </location>
</feature>
<dbReference type="OrthoDB" id="5670831at2"/>
<proteinExistence type="predicted"/>
<reference evidence="8 9" key="1">
    <citation type="submission" date="2015-11" db="EMBL/GenBank/DDBJ databases">
        <title>Genomic analysis of 38 Legionella species identifies large and diverse effector repertoires.</title>
        <authorList>
            <person name="Burstein D."/>
            <person name="Amaro F."/>
            <person name="Zusman T."/>
            <person name="Lifshitz Z."/>
            <person name="Cohen O."/>
            <person name="Gilbert J.A."/>
            <person name="Pupko T."/>
            <person name="Shuman H.A."/>
            <person name="Segal G."/>
        </authorList>
    </citation>
    <scope>NUCLEOTIDE SEQUENCE [LARGE SCALE GENOMIC DNA]</scope>
    <source>
        <strain evidence="8 9">PX-1-G2-E2</strain>
    </source>
</reference>
<protein>
    <submittedName>
        <fullName evidence="8">Transporter of the major facilitator superfamily (MFS)</fullName>
    </submittedName>
</protein>
<feature type="transmembrane region" description="Helical" evidence="6">
    <location>
        <begin position="348"/>
        <end position="369"/>
    </location>
</feature>
<feature type="transmembrane region" description="Helical" evidence="6">
    <location>
        <begin position="171"/>
        <end position="189"/>
    </location>
</feature>
<dbReference type="Proteomes" id="UP000054908">
    <property type="component" value="Unassembled WGS sequence"/>
</dbReference>
<evidence type="ECO:0000256" key="4">
    <source>
        <dbReference type="ARBA" id="ARBA00022989"/>
    </source>
</evidence>
<evidence type="ECO:0000313" key="8">
    <source>
        <dbReference type="EMBL" id="KTD30582.1"/>
    </source>
</evidence>
<dbReference type="InterPro" id="IPR050189">
    <property type="entry name" value="MFS_Efflux_Transporters"/>
</dbReference>
<evidence type="ECO:0000256" key="6">
    <source>
        <dbReference type="SAM" id="Phobius"/>
    </source>
</evidence>
<sequence length="402" mass="45140">MSRLSTRTIFFYSPLFVILYNLAGNLSNDIYLPILPVLAKDLQTSDFLVQFSITVWFLGVATPQIYFGLIADKFGTRPLMLWGGLIFLIGTLFCFLSTHIYLLLLGRFLQGIGVSSLNIVTFTTIRSSYYNEQVSVKFISWVNIMGSIAPLVGPPLGSFLCYFFGWRSTFSFILALGCLTLIGLYHFLIEGNETVRKVDFKIGFGSSWAYYVPLFKNKYLWYLIGAYTACLGALIAYLTSAPFIVTDQFKIPLKYFGLTQIPPAMAYLIGAMTVNLLLKKYPLQHAVYLGFVIISFSAFYFLFLSFYASFFTYLFGAILFMYGFALLGSPLMSMILSTGSDNKGAISALLGLTMASMAGLASLLIALFFNGKDNSWVLIIFIFILSSITFYFASRKRVNYDR</sequence>
<dbReference type="PANTHER" id="PTHR43124:SF3">
    <property type="entry name" value="CHLORAMPHENICOL EFFLUX PUMP RV0191"/>
    <property type="match status" value="1"/>
</dbReference>
<organism evidence="8 9">
    <name type="scientific">Legionella maceachernii</name>
    <dbReference type="NCBI Taxonomy" id="466"/>
    <lineage>
        <taxon>Bacteria</taxon>
        <taxon>Pseudomonadati</taxon>
        <taxon>Pseudomonadota</taxon>
        <taxon>Gammaproteobacteria</taxon>
        <taxon>Legionellales</taxon>
        <taxon>Legionellaceae</taxon>
        <taxon>Legionella</taxon>
    </lineage>
</organism>
<dbReference type="PATRIC" id="fig|466.6.peg.557"/>
<dbReference type="Pfam" id="PF07690">
    <property type="entry name" value="MFS_1"/>
    <property type="match status" value="1"/>
</dbReference>
<dbReference type="STRING" id="466.Lmac_0526"/>
<feature type="transmembrane region" description="Helical" evidence="6">
    <location>
        <begin position="285"/>
        <end position="307"/>
    </location>
</feature>